<evidence type="ECO:0000256" key="4">
    <source>
        <dbReference type="ARBA" id="ARBA00022776"/>
    </source>
</evidence>
<dbReference type="AlphaFoldDB" id="A0A9P8TB12"/>
<evidence type="ECO:0000313" key="8">
    <source>
        <dbReference type="EMBL" id="KAH3671646.1"/>
    </source>
</evidence>
<gene>
    <name evidence="8" type="ORF">OGAPHI_000351</name>
</gene>
<dbReference type="EMBL" id="JAEUBE010000055">
    <property type="protein sequence ID" value="KAH3671646.1"/>
    <property type="molecule type" value="Genomic_DNA"/>
</dbReference>
<dbReference type="GeneID" id="70232319"/>
<evidence type="ECO:0000256" key="6">
    <source>
        <dbReference type="ARBA" id="ARBA00023306"/>
    </source>
</evidence>
<dbReference type="PANTHER" id="PTHR12830:SF9">
    <property type="entry name" value="ANAPHASE-PROMOTING COMPLEX SUBUNIT 5"/>
    <property type="match status" value="1"/>
</dbReference>
<evidence type="ECO:0000256" key="3">
    <source>
        <dbReference type="ARBA" id="ARBA00022618"/>
    </source>
</evidence>
<keyword evidence="9" id="KW-1185">Reference proteome</keyword>
<proteinExistence type="inferred from homology"/>
<protein>
    <recommendedName>
        <fullName evidence="2">Anaphase-promoting complex subunit 5</fullName>
    </recommendedName>
</protein>
<dbReference type="GO" id="GO:0070979">
    <property type="term" value="P:protein K11-linked ubiquitination"/>
    <property type="evidence" value="ECO:0007669"/>
    <property type="project" value="TreeGrafter"/>
</dbReference>
<dbReference type="GO" id="GO:0005680">
    <property type="term" value="C:anaphase-promoting complex"/>
    <property type="evidence" value="ECO:0007669"/>
    <property type="project" value="InterPro"/>
</dbReference>
<keyword evidence="6" id="KW-0131">Cell cycle</keyword>
<name>A0A9P8TB12_9ASCO</name>
<evidence type="ECO:0000256" key="5">
    <source>
        <dbReference type="ARBA" id="ARBA00022786"/>
    </source>
</evidence>
<dbReference type="RefSeq" id="XP_046064822.1">
    <property type="nucleotide sequence ID" value="XM_046204511.1"/>
</dbReference>
<evidence type="ECO:0000256" key="2">
    <source>
        <dbReference type="ARBA" id="ARBA00016066"/>
    </source>
</evidence>
<reference evidence="8" key="1">
    <citation type="journal article" date="2021" name="Open Biol.">
        <title>Shared evolutionary footprints suggest mitochondrial oxidative damage underlies multiple complex I losses in fungi.</title>
        <authorList>
            <person name="Schikora-Tamarit M.A."/>
            <person name="Marcet-Houben M."/>
            <person name="Nosek J."/>
            <person name="Gabaldon T."/>
        </authorList>
    </citation>
    <scope>NUCLEOTIDE SEQUENCE</scope>
    <source>
        <strain evidence="8">CBS6075</strain>
    </source>
</reference>
<evidence type="ECO:0000259" key="7">
    <source>
        <dbReference type="Pfam" id="PF12862"/>
    </source>
</evidence>
<comment type="caution">
    <text evidence="8">The sequence shown here is derived from an EMBL/GenBank/DDBJ whole genome shotgun (WGS) entry which is preliminary data.</text>
</comment>
<dbReference type="Gene3D" id="1.25.40.1040">
    <property type="match status" value="1"/>
</dbReference>
<dbReference type="InterPro" id="IPR037679">
    <property type="entry name" value="Apc5"/>
</dbReference>
<comment type="similarity">
    <text evidence="1">Belongs to the APC5 family.</text>
</comment>
<dbReference type="Pfam" id="PF12862">
    <property type="entry name" value="ANAPC5"/>
    <property type="match status" value="1"/>
</dbReference>
<accession>A0A9P8TB12</accession>
<keyword evidence="3" id="KW-0132">Cell division</keyword>
<dbReference type="InterPro" id="IPR026000">
    <property type="entry name" value="Apc5_dom"/>
</dbReference>
<keyword evidence="5" id="KW-0833">Ubl conjugation pathway</keyword>
<dbReference type="GO" id="GO:0051301">
    <property type="term" value="P:cell division"/>
    <property type="evidence" value="ECO:0007669"/>
    <property type="project" value="UniProtKB-KW"/>
</dbReference>
<organism evidence="8 9">
    <name type="scientific">Ogataea philodendri</name>
    <dbReference type="NCBI Taxonomy" id="1378263"/>
    <lineage>
        <taxon>Eukaryota</taxon>
        <taxon>Fungi</taxon>
        <taxon>Dikarya</taxon>
        <taxon>Ascomycota</taxon>
        <taxon>Saccharomycotina</taxon>
        <taxon>Pichiomycetes</taxon>
        <taxon>Pichiales</taxon>
        <taxon>Pichiaceae</taxon>
        <taxon>Ogataea</taxon>
    </lineage>
</organism>
<dbReference type="OrthoDB" id="2504561at2759"/>
<feature type="domain" description="Anaphase-promoting complex subunit 5" evidence="7">
    <location>
        <begin position="281"/>
        <end position="370"/>
    </location>
</feature>
<evidence type="ECO:0000256" key="1">
    <source>
        <dbReference type="ARBA" id="ARBA00007450"/>
    </source>
</evidence>
<dbReference type="PANTHER" id="PTHR12830">
    <property type="entry name" value="ANAPHASE-PROMOTING COMPLEX SUBUNIT 5"/>
    <property type="match status" value="1"/>
</dbReference>
<keyword evidence="4" id="KW-0498">Mitosis</keyword>
<sequence length="794" mass="91455">MDNSEEGLVLTPILATSKIPILAMIMGYCYQKLPPSTIPPLLSTLVRLIEHNDPLEDQTELIKLYFPSLKEILSLIDTSITSFYTETSSKDLKEAKSDVKIIHRYLLEVLWNITSLDMFHDFIASVNKLLIDYQPGHKKSDKRVHPAKMLTSTSFLGRFVYNIAIAFEVLVFDETVELWNTFLKYREETRTLWHELGGESALRSKSTPETPWQNQVLKNSGLLDHMPESFRPQVISQIDLAQMLEQQVQIMQRYSPPPPQSIKLILKLLSGSQRGLIPSAYYIEYLECWKQSDYEGSFNALHRYFDYMMSNKQQLFYHYALLSLATLHASFNSDEEALRAIDEAILVARENKDLDCLNYLLAWLFNFLKDRPHLYSKMENNTTRDQILQFLKIKTKENRNWILQSMTFQYHALQYTLDGGPLHKILENITRASYILLNFEIGANIRSTFVRNCQLTAATWNRVGVPALTKVYTKVALDACGPNLSIFDDLAIGMRRAVLEFENGEVDAALEMIKAYEKTVVNDISLMKIWQSRYLLLQTDLWLKKCRYKPVSVLLDRLQSQVDDINDQDVYYELQLRKAQYEHKVGNHDTAVTIATDCIARTGIDEHAYNHYWYIEFRIFYALVLAESSSSPERAMSILLDSLSMARKSSLITLTVKGFIVLCELILKIDPTGSAGDAEDILVKLMPLALQVGSLWMSSYGYYLLARVLMIKTTIATYTDGTKKKDDFNKILEYLETSITGFKKMNDLMMMRRAFCVEKELATFSKYEELSAHSETSIAQIDTRIQEEKTYSVC</sequence>
<dbReference type="Proteomes" id="UP000769157">
    <property type="component" value="Unassembled WGS sequence"/>
</dbReference>
<dbReference type="GO" id="GO:0031145">
    <property type="term" value="P:anaphase-promoting complex-dependent catabolic process"/>
    <property type="evidence" value="ECO:0007669"/>
    <property type="project" value="TreeGrafter"/>
</dbReference>
<dbReference type="GO" id="GO:0045842">
    <property type="term" value="P:positive regulation of mitotic metaphase/anaphase transition"/>
    <property type="evidence" value="ECO:0007669"/>
    <property type="project" value="TreeGrafter"/>
</dbReference>
<reference evidence="8" key="2">
    <citation type="submission" date="2021-01" db="EMBL/GenBank/DDBJ databases">
        <authorList>
            <person name="Schikora-Tamarit M.A."/>
        </authorList>
    </citation>
    <scope>NUCLEOTIDE SEQUENCE</scope>
    <source>
        <strain evidence="8">CBS6075</strain>
    </source>
</reference>
<evidence type="ECO:0000313" key="9">
    <source>
        <dbReference type="Proteomes" id="UP000769157"/>
    </source>
</evidence>